<keyword evidence="2" id="KW-1185">Reference proteome</keyword>
<dbReference type="OrthoDB" id="9799878at2"/>
<accession>A0A2Z3L8V7</accession>
<dbReference type="PANTHER" id="PTHR36842">
    <property type="entry name" value="PROTEIN TOLB HOMOLOG"/>
    <property type="match status" value="1"/>
</dbReference>
<dbReference type="InterPro" id="IPR011042">
    <property type="entry name" value="6-blade_b-propeller_TolB-like"/>
</dbReference>
<sequence length="985" mass="112952">MCSVIFKRWIGVLLFCCVGGRGLCLHAHTIKKIKTPHFSLLFDAGMTHTAQRIANTLETIYWPISKTLGGSPSPIRVWFDTASTYSNGYFAIGPRHIRLYTHYTANPYFVGNLDWISFLSLHEFRHAVQYNVQYHSIPWLLKPVYSLMNMVPFVGVPRFFSEGDAIGIETAFSKSGRGRLPGWDVWYKLHLLEDSNPVSLDQFLFDSVRHRLPDYYCLGYYLTTHIRRHYGPEAIQKVYKKSIRVPFFGFYSAIRSATNRSLFKIYREMTEELRLGWQKQVKGLPITPVTQLTVKKPTDDFDYINPFMDASGNLLAWKSGRDIRNQLVLLRPSVATGANVPPHSLPTLREQSLCYCLASELLAAAFAVGAGCTAWLEPWKHALTLADLTGEPSDTPCRMRLQYYDCKTKKIKTIVKNCSYNALAISPDKRWLVAVEPSSNGQHHLVILNRENGKVIKKISHPDGRYYLTPSWSGNTHIVVASTKDQQNAIIQVEVATGTTETLLPNAYEHRNSPIIYKDYLLYNSSYNGIDNIYALHLPTKACFQVTSRKYGAYLGMVDPVRNQLIFSDCAKGGMDIVSMPFDPLSWLPLEKVEDRSVHYYAPLVIQENGADLLSKVPHSHYPVQPYRFGSDSLSLDGGKRERNKVIPFELKSLQEHFKLSPYFYYNICTLAWIGNKFSLIGIEDNGKLEGKVGINVIYKTSWPLLSLDMGWLWYKQSLEKKVDGKRLELAIGFPFYFSLATSKASLILRAAAILRPLREAVRKGEAIKYPIDLSPWYRFDLGHASTRSAKDIHAPWEQELFVRYKHRITAPTIHANVKELKIRSNAYFPGIGMHHYCGVNMQWVWVLTWKEELIKVIQKEDFSYEPVFRTEKLRLREPLLIGVNYGFPLCYPECGLPLLLFIKRVRCEAYLLNLDVKESVSKLQEKGPWGISKVGIKFRVDYGLLSIKDRPQIPHIEFNFFIKGDKWFWDKARKPGFSIETVLF</sequence>
<protein>
    <submittedName>
        <fullName evidence="1">Uncharacterized protein</fullName>
    </submittedName>
</protein>
<evidence type="ECO:0000313" key="1">
    <source>
        <dbReference type="EMBL" id="AWN82003.1"/>
    </source>
</evidence>
<dbReference type="RefSeq" id="WP_109997405.1">
    <property type="nucleotide sequence ID" value="NZ_CP029619.1"/>
</dbReference>
<dbReference type="AlphaFoldDB" id="A0A2Z3L8V7"/>
<evidence type="ECO:0000313" key="2">
    <source>
        <dbReference type="Proteomes" id="UP000245872"/>
    </source>
</evidence>
<dbReference type="KEGG" id="cher:DK880_00692"/>
<dbReference type="SUPFAM" id="SSF82171">
    <property type="entry name" value="DPP6 N-terminal domain-like"/>
    <property type="match status" value="1"/>
</dbReference>
<dbReference type="Gene3D" id="2.120.10.30">
    <property type="entry name" value="TolB, C-terminal domain"/>
    <property type="match status" value="1"/>
</dbReference>
<organism evidence="1 2">
    <name type="scientific">Candidatus Cardinium hertigii</name>
    <dbReference type="NCBI Taxonomy" id="247481"/>
    <lineage>
        <taxon>Bacteria</taxon>
        <taxon>Pseudomonadati</taxon>
        <taxon>Bacteroidota</taxon>
        <taxon>Cytophagia</taxon>
        <taxon>Cytophagales</taxon>
        <taxon>Amoebophilaceae</taxon>
        <taxon>Candidatus Cardinium</taxon>
    </lineage>
</organism>
<dbReference type="EMBL" id="CP029619">
    <property type="protein sequence ID" value="AWN82003.1"/>
    <property type="molecule type" value="Genomic_DNA"/>
</dbReference>
<name>A0A2Z3L8V7_9BACT</name>
<dbReference type="Proteomes" id="UP000245872">
    <property type="component" value="Chromosome"/>
</dbReference>
<gene>
    <name evidence="1" type="ORF">DK880_00692</name>
</gene>
<reference evidence="1 2" key="1">
    <citation type="submission" date="2018-05" db="EMBL/GenBank/DDBJ databases">
        <title>Candidatus Cardinium hertigii Genome Assembly.</title>
        <authorList>
            <person name="Showmaker K.C."/>
            <person name="Walden K.O."/>
            <person name="Fields C.J."/>
            <person name="Lambert K.N."/>
            <person name="Hudson M.E."/>
        </authorList>
    </citation>
    <scope>NUCLEOTIDE SEQUENCE [LARGE SCALE GENOMIC DNA]</scope>
    <source>
        <strain evidence="2">cHgTN10</strain>
    </source>
</reference>
<proteinExistence type="predicted"/>